<keyword evidence="7" id="KW-1185">Reference proteome</keyword>
<gene>
    <name evidence="6" type="ORF">MVES_000095</name>
</gene>
<dbReference type="GO" id="GO:0005730">
    <property type="term" value="C:nucleolus"/>
    <property type="evidence" value="ECO:0007669"/>
    <property type="project" value="UniProtKB-SubCell"/>
</dbReference>
<feature type="compositionally biased region" description="Acidic residues" evidence="5">
    <location>
        <begin position="111"/>
        <end position="129"/>
    </location>
</feature>
<keyword evidence="3" id="KW-0175">Coiled coil</keyword>
<dbReference type="STRING" id="2020962.A0A2N1JHK6"/>
<evidence type="ECO:0000256" key="2">
    <source>
        <dbReference type="ARBA" id="ARBA00007175"/>
    </source>
</evidence>
<feature type="region of interest" description="Disordered" evidence="5">
    <location>
        <begin position="108"/>
        <end position="132"/>
    </location>
</feature>
<comment type="similarity">
    <text evidence="2">Belongs to the RRP17 family.</text>
</comment>
<dbReference type="PANTHER" id="PTHR14577:SF0">
    <property type="entry name" value="NUCLEOLAR PROTEIN 12"/>
    <property type="match status" value="1"/>
</dbReference>
<dbReference type="AlphaFoldDB" id="A0A2N1JHK6"/>
<dbReference type="GO" id="GO:0019843">
    <property type="term" value="F:rRNA binding"/>
    <property type="evidence" value="ECO:0007669"/>
    <property type="project" value="TreeGrafter"/>
</dbReference>
<feature type="region of interest" description="Disordered" evidence="5">
    <location>
        <begin position="147"/>
        <end position="182"/>
    </location>
</feature>
<feature type="compositionally biased region" description="Basic residues" evidence="5">
    <location>
        <begin position="258"/>
        <end position="273"/>
    </location>
</feature>
<keyword evidence="4" id="KW-0539">Nucleus</keyword>
<evidence type="ECO:0000256" key="5">
    <source>
        <dbReference type="SAM" id="MobiDB-lite"/>
    </source>
</evidence>
<name>A0A2N1JHK6_9BASI</name>
<evidence type="ECO:0000256" key="3">
    <source>
        <dbReference type="ARBA" id="ARBA00023054"/>
    </source>
</evidence>
<dbReference type="PANTHER" id="PTHR14577">
    <property type="entry name" value="NUCLEOLAR PROTEIN 12"/>
    <property type="match status" value="1"/>
</dbReference>
<dbReference type="Pfam" id="PF09805">
    <property type="entry name" value="Nop25"/>
    <property type="match status" value="1"/>
</dbReference>
<dbReference type="InterPro" id="IPR019186">
    <property type="entry name" value="Nucleolar_protein_12"/>
</dbReference>
<evidence type="ECO:0000313" key="6">
    <source>
        <dbReference type="EMBL" id="PKI86021.1"/>
    </source>
</evidence>
<sequence>MSGVAPMQALTESAQKGKAKTVKHTPNVKRKQHSRSKPGKREQVTFDEDARKEYLTGFQKRKQQRRKVAHEQAQLKIRDELRKSRMAAVEMRKKQAAENVRAEKLALGIASDEENEEQEPLQEEHDFENEERRAHVTVQEFDLDTDWSAPLPKIPSLPPSSRRVAKKEQSVRTSLKRAEKPRINASKLSGSLTGILEPDVAEAARADKLFKDDPVLAMPTHKKRPFSYSTAAERAQERFKQGKRNHLAAEARREENRKRVKGGKKKRTERANK</sequence>
<evidence type="ECO:0000256" key="1">
    <source>
        <dbReference type="ARBA" id="ARBA00004604"/>
    </source>
</evidence>
<dbReference type="EMBL" id="KZ454987">
    <property type="protein sequence ID" value="PKI86021.1"/>
    <property type="molecule type" value="Genomic_DNA"/>
</dbReference>
<reference evidence="6 7" key="1">
    <citation type="submission" date="2017-10" db="EMBL/GenBank/DDBJ databases">
        <title>A novel species of cold-tolerant Malassezia isolated from bats.</title>
        <authorList>
            <person name="Lorch J.M."/>
            <person name="Palmer J.M."/>
            <person name="Vanderwolf K.J."/>
            <person name="Schmidt K.Z."/>
            <person name="Verant M.L."/>
            <person name="Weller T.J."/>
            <person name="Blehert D.S."/>
        </authorList>
    </citation>
    <scope>NUCLEOTIDE SEQUENCE [LARGE SCALE GENOMIC DNA]</scope>
    <source>
        <strain evidence="6 7">NWHC:44797-103</strain>
    </source>
</reference>
<evidence type="ECO:0008006" key="8">
    <source>
        <dbReference type="Google" id="ProtNLM"/>
    </source>
</evidence>
<feature type="region of interest" description="Disordered" evidence="5">
    <location>
        <begin position="1"/>
        <end position="48"/>
    </location>
</feature>
<feature type="compositionally biased region" description="Basic and acidic residues" evidence="5">
    <location>
        <begin position="247"/>
        <end position="257"/>
    </location>
</feature>
<dbReference type="Proteomes" id="UP000232875">
    <property type="component" value="Unassembled WGS sequence"/>
</dbReference>
<accession>A0A2N1JHK6</accession>
<feature type="region of interest" description="Disordered" evidence="5">
    <location>
        <begin position="219"/>
        <end position="273"/>
    </location>
</feature>
<evidence type="ECO:0000256" key="4">
    <source>
        <dbReference type="ARBA" id="ARBA00023242"/>
    </source>
</evidence>
<dbReference type="OrthoDB" id="551633at2759"/>
<protein>
    <recommendedName>
        <fullName evidence="8">Ribosomal RNA-processing protein 17</fullName>
    </recommendedName>
</protein>
<feature type="compositionally biased region" description="Basic and acidic residues" evidence="5">
    <location>
        <begin position="39"/>
        <end position="48"/>
    </location>
</feature>
<proteinExistence type="inferred from homology"/>
<organism evidence="6 7">
    <name type="scientific">Malassezia vespertilionis</name>
    <dbReference type="NCBI Taxonomy" id="2020962"/>
    <lineage>
        <taxon>Eukaryota</taxon>
        <taxon>Fungi</taxon>
        <taxon>Dikarya</taxon>
        <taxon>Basidiomycota</taxon>
        <taxon>Ustilaginomycotina</taxon>
        <taxon>Malasseziomycetes</taxon>
        <taxon>Malasseziales</taxon>
        <taxon>Malasseziaceae</taxon>
        <taxon>Malassezia</taxon>
    </lineage>
</organism>
<feature type="compositionally biased region" description="Basic and acidic residues" evidence="5">
    <location>
        <begin position="166"/>
        <end position="182"/>
    </location>
</feature>
<evidence type="ECO:0000313" key="7">
    <source>
        <dbReference type="Proteomes" id="UP000232875"/>
    </source>
</evidence>
<feature type="compositionally biased region" description="Basic residues" evidence="5">
    <location>
        <begin position="17"/>
        <end position="38"/>
    </location>
</feature>
<comment type="subcellular location">
    <subcellularLocation>
        <location evidence="1">Nucleus</location>
        <location evidence="1">Nucleolus</location>
    </subcellularLocation>
</comment>